<reference evidence="2" key="1">
    <citation type="journal article" date="2019" name="bioRxiv">
        <title>The Genome of the Zebra Mussel, Dreissena polymorpha: A Resource for Invasive Species Research.</title>
        <authorList>
            <person name="McCartney M.A."/>
            <person name="Auch B."/>
            <person name="Kono T."/>
            <person name="Mallez S."/>
            <person name="Zhang Y."/>
            <person name="Obille A."/>
            <person name="Becker A."/>
            <person name="Abrahante J.E."/>
            <person name="Garbe J."/>
            <person name="Badalamenti J.P."/>
            <person name="Herman A."/>
            <person name="Mangelson H."/>
            <person name="Liachko I."/>
            <person name="Sullivan S."/>
            <person name="Sone E.D."/>
            <person name="Koren S."/>
            <person name="Silverstein K.A.T."/>
            <person name="Beckman K.B."/>
            <person name="Gohl D.M."/>
        </authorList>
    </citation>
    <scope>NUCLEOTIDE SEQUENCE</scope>
    <source>
        <strain evidence="2">Duluth1</strain>
        <tissue evidence="2">Whole animal</tissue>
    </source>
</reference>
<protein>
    <submittedName>
        <fullName evidence="2">Uncharacterized protein</fullName>
    </submittedName>
</protein>
<sequence length="94" mass="10502">MQSSQPAKRDRRSCYKGDISPKKNNIAIRAMEENPGDFSPKKNNIAIRAMEENPGDFSPNKNNIAIRAMEENPDIDKEIAEHYHPSGCAETTAV</sequence>
<feature type="region of interest" description="Disordered" evidence="1">
    <location>
        <begin position="1"/>
        <end position="22"/>
    </location>
</feature>
<proteinExistence type="predicted"/>
<dbReference type="Proteomes" id="UP000828390">
    <property type="component" value="Unassembled WGS sequence"/>
</dbReference>
<dbReference type="AlphaFoldDB" id="A0A9D4NMT2"/>
<accession>A0A9D4NMT2</accession>
<keyword evidence="3" id="KW-1185">Reference proteome</keyword>
<evidence type="ECO:0000256" key="1">
    <source>
        <dbReference type="SAM" id="MobiDB-lite"/>
    </source>
</evidence>
<comment type="caution">
    <text evidence="2">The sequence shown here is derived from an EMBL/GenBank/DDBJ whole genome shotgun (WGS) entry which is preliminary data.</text>
</comment>
<reference evidence="2" key="2">
    <citation type="submission" date="2020-11" db="EMBL/GenBank/DDBJ databases">
        <authorList>
            <person name="McCartney M.A."/>
            <person name="Auch B."/>
            <person name="Kono T."/>
            <person name="Mallez S."/>
            <person name="Becker A."/>
            <person name="Gohl D.M."/>
            <person name="Silverstein K.A.T."/>
            <person name="Koren S."/>
            <person name="Bechman K.B."/>
            <person name="Herman A."/>
            <person name="Abrahante J.E."/>
            <person name="Garbe J."/>
        </authorList>
    </citation>
    <scope>NUCLEOTIDE SEQUENCE</scope>
    <source>
        <strain evidence="2">Duluth1</strain>
        <tissue evidence="2">Whole animal</tissue>
    </source>
</reference>
<name>A0A9D4NMT2_DREPO</name>
<dbReference type="EMBL" id="JAIWYP010000001">
    <property type="protein sequence ID" value="KAH3897295.1"/>
    <property type="molecule type" value="Genomic_DNA"/>
</dbReference>
<evidence type="ECO:0000313" key="2">
    <source>
        <dbReference type="EMBL" id="KAH3897295.1"/>
    </source>
</evidence>
<evidence type="ECO:0000313" key="3">
    <source>
        <dbReference type="Proteomes" id="UP000828390"/>
    </source>
</evidence>
<gene>
    <name evidence="2" type="ORF">DPMN_021482</name>
</gene>
<organism evidence="2 3">
    <name type="scientific">Dreissena polymorpha</name>
    <name type="common">Zebra mussel</name>
    <name type="synonym">Mytilus polymorpha</name>
    <dbReference type="NCBI Taxonomy" id="45954"/>
    <lineage>
        <taxon>Eukaryota</taxon>
        <taxon>Metazoa</taxon>
        <taxon>Spiralia</taxon>
        <taxon>Lophotrochozoa</taxon>
        <taxon>Mollusca</taxon>
        <taxon>Bivalvia</taxon>
        <taxon>Autobranchia</taxon>
        <taxon>Heteroconchia</taxon>
        <taxon>Euheterodonta</taxon>
        <taxon>Imparidentia</taxon>
        <taxon>Neoheterodontei</taxon>
        <taxon>Myida</taxon>
        <taxon>Dreissenoidea</taxon>
        <taxon>Dreissenidae</taxon>
        <taxon>Dreissena</taxon>
    </lineage>
</organism>
<feature type="compositionally biased region" description="Basic and acidic residues" evidence="1">
    <location>
        <begin position="12"/>
        <end position="21"/>
    </location>
</feature>